<gene>
    <name evidence="17" type="primary">hemN</name>
</gene>
<keyword evidence="10" id="KW-0143">Chaperone</keyword>
<dbReference type="GO" id="GO:0051539">
    <property type="term" value="F:4 iron, 4 sulfur cluster binding"/>
    <property type="evidence" value="ECO:0000318"/>
    <property type="project" value="GO_Central"/>
</dbReference>
<evidence type="ECO:0000256" key="4">
    <source>
        <dbReference type="ARBA" id="ARBA00011245"/>
    </source>
</evidence>
<dbReference type="InterPro" id="IPR013785">
    <property type="entry name" value="Aldolase_TIM"/>
</dbReference>
<dbReference type="PROSITE" id="PS51918">
    <property type="entry name" value="RADICAL_SAM"/>
    <property type="match status" value="1"/>
</dbReference>
<dbReference type="GO" id="GO:0006782">
    <property type="term" value="P:protoporphyrinogen IX biosynthetic process"/>
    <property type="evidence" value="ECO:0007669"/>
    <property type="project" value="UniProtKB-UniPathway"/>
</dbReference>
<dbReference type="GO" id="GO:0006779">
    <property type="term" value="P:porphyrin-containing compound biosynthetic process"/>
    <property type="evidence" value="ECO:0000318"/>
    <property type="project" value="GO_Central"/>
</dbReference>
<dbReference type="HOGENOM" id="CLU_027579_1_1_3"/>
<dbReference type="SUPFAM" id="SSF102114">
    <property type="entry name" value="Radical SAM enzymes"/>
    <property type="match status" value="1"/>
</dbReference>
<evidence type="ECO:0000256" key="12">
    <source>
        <dbReference type="ARBA" id="ARBA00048321"/>
    </source>
</evidence>
<feature type="binding site" evidence="14">
    <location>
        <position position="154"/>
    </location>
    <ligand>
        <name>S-adenosyl-L-methionine</name>
        <dbReference type="ChEBI" id="CHEBI:59789"/>
        <label>2</label>
    </ligand>
</feature>
<dbReference type="InterPro" id="IPR034505">
    <property type="entry name" value="Coproporphyrinogen-III_oxidase"/>
</dbReference>
<dbReference type="Pfam" id="PF04055">
    <property type="entry name" value="Radical_SAM"/>
    <property type="match status" value="1"/>
</dbReference>
<comment type="pathway">
    <text evidence="2 13">Porphyrin-containing compound metabolism; protoporphyrin-IX biosynthesis; protoporphyrinogen-IX from coproporphyrinogen-III (AdoMet route): step 1/1.</text>
</comment>
<dbReference type="EC" id="1.3.98.3" evidence="13"/>
<evidence type="ECO:0000256" key="8">
    <source>
        <dbReference type="ARBA" id="ARBA00023004"/>
    </source>
</evidence>
<feature type="binding site" evidence="15">
    <location>
        <position position="53"/>
    </location>
    <ligand>
        <name>[4Fe-4S] cluster</name>
        <dbReference type="ChEBI" id="CHEBI:49883"/>
        <note>4Fe-4S-S-AdoMet</note>
    </ligand>
</feature>
<dbReference type="GO" id="GO:0005737">
    <property type="term" value="C:cytoplasm"/>
    <property type="evidence" value="ECO:0000318"/>
    <property type="project" value="GO_Central"/>
</dbReference>
<name>Q7NC94_GLOVI</name>
<keyword evidence="8 13" id="KW-0408">Iron</keyword>
<evidence type="ECO:0000256" key="9">
    <source>
        <dbReference type="ARBA" id="ARBA00023014"/>
    </source>
</evidence>
<feature type="binding site" evidence="14">
    <location>
        <position position="191"/>
    </location>
    <ligand>
        <name>S-adenosyl-L-methionine</name>
        <dbReference type="ChEBI" id="CHEBI:59789"/>
        <label>2</label>
    </ligand>
</feature>
<keyword evidence="9 13" id="KW-0411">Iron-sulfur</keyword>
<evidence type="ECO:0000256" key="13">
    <source>
        <dbReference type="PIRNR" id="PIRNR000167"/>
    </source>
</evidence>
<keyword evidence="7 13" id="KW-0479">Metal-binding</keyword>
<dbReference type="InterPro" id="IPR007197">
    <property type="entry name" value="rSAM"/>
</dbReference>
<reference evidence="17 18" key="2">
    <citation type="journal article" date="2003" name="DNA Res.">
        <title>Complete genome structure of Gloeobacter violaceus PCC 7421, a cyanobacterium that lacks thylakoids (supplement).</title>
        <authorList>
            <person name="Nakamura Y."/>
            <person name="Kaneko T."/>
            <person name="Sato S."/>
            <person name="Mimuro M."/>
            <person name="Miyashita H."/>
            <person name="Tsuchiya T."/>
            <person name="Sasamoto S."/>
            <person name="Watanabe A."/>
            <person name="Kawashima K."/>
            <person name="Kishida Y."/>
            <person name="Kiyokawa C."/>
            <person name="Kohara M."/>
            <person name="Matsumoto M."/>
            <person name="Matsuno A."/>
            <person name="Nakazaki N."/>
            <person name="Shimpo S."/>
            <person name="Takeuchi C."/>
            <person name="Yamada M."/>
            <person name="Tabata S."/>
        </authorList>
    </citation>
    <scope>NUCLEOTIDE SEQUENCE [LARGE SCALE GENOMIC DNA]</scope>
    <source>
        <strain evidence="18">ATCC 29082 / PCC 7421</strain>
    </source>
</reference>
<comment type="catalytic activity">
    <reaction evidence="12 13">
        <text>coproporphyrinogen III + 2 S-adenosyl-L-methionine = protoporphyrinogen IX + 2 5'-deoxyadenosine + 2 L-methionine + 2 CO2</text>
        <dbReference type="Rhea" id="RHEA:15425"/>
        <dbReference type="ChEBI" id="CHEBI:16526"/>
        <dbReference type="ChEBI" id="CHEBI:17319"/>
        <dbReference type="ChEBI" id="CHEBI:57307"/>
        <dbReference type="ChEBI" id="CHEBI:57309"/>
        <dbReference type="ChEBI" id="CHEBI:57844"/>
        <dbReference type="ChEBI" id="CHEBI:59789"/>
        <dbReference type="EC" id="1.3.98.3"/>
    </reaction>
</comment>
<comment type="subcellular location">
    <subcellularLocation>
        <location evidence="1 13">Cytoplasm</location>
    </subcellularLocation>
</comment>
<dbReference type="PhylomeDB" id="Q7NC94"/>
<dbReference type="SMART" id="SM00729">
    <property type="entry name" value="Elp3"/>
    <property type="match status" value="1"/>
</dbReference>
<comment type="cofactor">
    <cofactor evidence="13 15">
        <name>[4Fe-4S] cluster</name>
        <dbReference type="ChEBI" id="CHEBI:49883"/>
    </cofactor>
    <text evidence="13 15">Binds 1 [4Fe-4S] cluster. The cluster is coordinated with 3 cysteines and an exchangeable S-adenosyl-L-methionine.</text>
</comment>
<evidence type="ECO:0000256" key="10">
    <source>
        <dbReference type="ARBA" id="ARBA00023186"/>
    </source>
</evidence>
<dbReference type="Gene3D" id="3.20.20.70">
    <property type="entry name" value="Aldolase class I"/>
    <property type="match status" value="1"/>
</dbReference>
<evidence type="ECO:0000256" key="11">
    <source>
        <dbReference type="ARBA" id="ARBA00023244"/>
    </source>
</evidence>
<evidence type="ECO:0000256" key="1">
    <source>
        <dbReference type="ARBA" id="ARBA00004496"/>
    </source>
</evidence>
<sequence length="408" mass="45119">MERQDEANTQIIASTVPHPPCATLPQTCPGRFGELPTAAYLHIPFCRTRCRYCDFAVTVGTEGLIEKYVRFLLAEIALTPSGGQGLDTVYFGGGTPSLLSVEQLGRVLAALREHFGGFAPDAEISLEANPGTFDCKKLTGYRSLGVNRLSVGVQAFQSHLLALCGRSHGLEEVYSSVATVRAAGFENFNLDLIFGLPHQSLADWEFSLSEVLRLEPTHLSLYDLILEEETPFGREFLGGQAPLPGDDDTVAMYLRACERLQGQGYRQYEIANFARPGFRCRHNRVYWDNRPYYGIGNGATGYVRGARVERPRRLHDYFAWVEGGEFPAGAPVMPEEELADTLLLGLRLLEGVEVNALVQRFGHLAVTHQLEALQSALERGLLILYDGRLRLSVPEGLLLSNEVFTLLV</sequence>
<reference evidence="17 18" key="1">
    <citation type="journal article" date="2003" name="DNA Res.">
        <title>Complete genome structure of Gloeobacter violaceus PCC 7421, a cyanobacterium that lacks thylakoids.</title>
        <authorList>
            <person name="Nakamura Y."/>
            <person name="Kaneko T."/>
            <person name="Sato S."/>
            <person name="Mimuro M."/>
            <person name="Miyashita H."/>
            <person name="Tsuchiya T."/>
            <person name="Sasamoto S."/>
            <person name="Watanabe A."/>
            <person name="Kawashima K."/>
            <person name="Kishida Y."/>
            <person name="Kiyokawa C."/>
            <person name="Kohara M."/>
            <person name="Matsumoto M."/>
            <person name="Matsuno A."/>
            <person name="Nakazaki N."/>
            <person name="Shimpo S."/>
            <person name="Takeuchi C."/>
            <person name="Yamada M."/>
            <person name="Tabata S."/>
        </authorList>
    </citation>
    <scope>NUCLEOTIDE SEQUENCE [LARGE SCALE GENOMIC DNA]</scope>
    <source>
        <strain evidence="18">ATCC 29082 / PCC 7421</strain>
    </source>
</reference>
<dbReference type="PIRSF" id="PIRSF000167">
    <property type="entry name" value="HemN"/>
    <property type="match status" value="1"/>
</dbReference>
<dbReference type="Proteomes" id="UP000000557">
    <property type="component" value="Chromosome"/>
</dbReference>
<keyword evidence="13" id="KW-0963">Cytoplasm</keyword>
<dbReference type="UniPathway" id="UPA00251">
    <property type="reaction ID" value="UER00323"/>
</dbReference>
<evidence type="ECO:0000256" key="5">
    <source>
        <dbReference type="ARBA" id="ARBA00022617"/>
    </source>
</evidence>
<dbReference type="AlphaFoldDB" id="Q7NC94"/>
<dbReference type="PANTHER" id="PTHR13932:SF5">
    <property type="entry name" value="RADICAL S-ADENOSYL METHIONINE DOMAIN-CONTAINING PROTEIN 1, MITOCHONDRIAL"/>
    <property type="match status" value="1"/>
</dbReference>
<organism evidence="17 18">
    <name type="scientific">Gloeobacter violaceus (strain ATCC 29082 / PCC 7421)</name>
    <dbReference type="NCBI Taxonomy" id="251221"/>
    <lineage>
        <taxon>Bacteria</taxon>
        <taxon>Bacillati</taxon>
        <taxon>Cyanobacteriota</taxon>
        <taxon>Cyanophyceae</taxon>
        <taxon>Gloeobacterales</taxon>
        <taxon>Gloeobacteraceae</taxon>
        <taxon>Gloeobacter</taxon>
    </lineage>
</organism>
<evidence type="ECO:0000256" key="2">
    <source>
        <dbReference type="ARBA" id="ARBA00004785"/>
    </source>
</evidence>
<dbReference type="GO" id="GO:0046872">
    <property type="term" value="F:metal ion binding"/>
    <property type="evidence" value="ECO:0007669"/>
    <property type="project" value="UniProtKB-KW"/>
</dbReference>
<evidence type="ECO:0000256" key="3">
    <source>
        <dbReference type="ARBA" id="ARBA00006100"/>
    </source>
</evidence>
<evidence type="ECO:0000313" key="17">
    <source>
        <dbReference type="EMBL" id="BAC91026.1"/>
    </source>
</evidence>
<evidence type="ECO:0000313" key="18">
    <source>
        <dbReference type="Proteomes" id="UP000000557"/>
    </source>
</evidence>
<feature type="binding site" evidence="15">
    <location>
        <position position="46"/>
    </location>
    <ligand>
        <name>[4Fe-4S] cluster</name>
        <dbReference type="ChEBI" id="CHEBI:49883"/>
        <note>4Fe-4S-S-AdoMet</note>
    </ligand>
</feature>
<feature type="binding site" evidence="14">
    <location>
        <position position="127"/>
    </location>
    <ligand>
        <name>S-adenosyl-L-methionine</name>
        <dbReference type="ChEBI" id="CHEBI:59789"/>
        <label>1</label>
    </ligand>
</feature>
<dbReference type="InterPro" id="IPR010723">
    <property type="entry name" value="HemN_C"/>
</dbReference>
<dbReference type="OrthoDB" id="9808022at2"/>
<dbReference type="eggNOG" id="COG0635">
    <property type="taxonomic scope" value="Bacteria"/>
</dbReference>
<feature type="binding site" evidence="14">
    <location>
        <position position="40"/>
    </location>
    <ligand>
        <name>S-adenosyl-L-methionine</name>
        <dbReference type="ChEBI" id="CHEBI:59789"/>
        <label>1</label>
    </ligand>
</feature>
<keyword evidence="13 15" id="KW-0004">4Fe-4S</keyword>
<keyword evidence="5" id="KW-0349">Heme</keyword>
<comment type="subunit">
    <text evidence="4">Monomer.</text>
</comment>
<dbReference type="InterPro" id="IPR058240">
    <property type="entry name" value="rSAM_sf"/>
</dbReference>
<dbReference type="GO" id="GO:0051989">
    <property type="term" value="F:coproporphyrinogen dehydrogenase activity"/>
    <property type="evidence" value="ECO:0007669"/>
    <property type="project" value="UniProtKB-EC"/>
</dbReference>
<dbReference type="InterPro" id="IPR004559">
    <property type="entry name" value="HemW-like"/>
</dbReference>
<feature type="binding site" evidence="14">
    <location>
        <begin position="94"/>
        <end position="95"/>
    </location>
    <ligand>
        <name>S-adenosyl-L-methionine</name>
        <dbReference type="ChEBI" id="CHEBI:59789"/>
        <label>2</label>
    </ligand>
</feature>
<dbReference type="InterPro" id="IPR006638">
    <property type="entry name" value="Elp3/MiaA/NifB-like_rSAM"/>
</dbReference>
<evidence type="ECO:0000256" key="7">
    <source>
        <dbReference type="ARBA" id="ARBA00022723"/>
    </source>
</evidence>
<dbReference type="KEGG" id="gvi:gll3085"/>
<evidence type="ECO:0000256" key="6">
    <source>
        <dbReference type="ARBA" id="ARBA00022691"/>
    </source>
</evidence>
<dbReference type="Pfam" id="PF06969">
    <property type="entry name" value="HemN_C"/>
    <property type="match status" value="1"/>
</dbReference>
<evidence type="ECO:0000256" key="15">
    <source>
        <dbReference type="PIRSR" id="PIRSR000167-2"/>
    </source>
</evidence>
<dbReference type="STRING" id="251221.gene:10760590"/>
<dbReference type="InterPro" id="IPR004558">
    <property type="entry name" value="Coprogen_oxidase_HemN"/>
</dbReference>
<protein>
    <recommendedName>
        <fullName evidence="13">Coproporphyrinogen-III oxidase</fullName>
        <ecNumber evidence="13">1.3.98.3</ecNumber>
    </recommendedName>
</protein>
<dbReference type="EMBL" id="BA000045">
    <property type="protein sequence ID" value="BAC91026.1"/>
    <property type="molecule type" value="Genomic_DNA"/>
</dbReference>
<proteinExistence type="inferred from homology"/>
<dbReference type="SFLD" id="SFLDS00029">
    <property type="entry name" value="Radical_SAM"/>
    <property type="match status" value="1"/>
</dbReference>
<dbReference type="PATRIC" id="fig|251221.4.peg.3114"/>
<dbReference type="InParanoid" id="Q7NC94"/>
<accession>Q7NC94</accession>
<dbReference type="RefSeq" id="WP_011143078.1">
    <property type="nucleotide sequence ID" value="NC_005125.1"/>
</dbReference>
<keyword evidence="11 13" id="KW-0627">Porphyrin biosynthesis</keyword>
<feature type="binding site" evidence="15">
    <location>
        <position position="50"/>
    </location>
    <ligand>
        <name>[4Fe-4S] cluster</name>
        <dbReference type="ChEBI" id="CHEBI:49883"/>
        <note>4Fe-4S-S-AdoMet</note>
    </ligand>
</feature>
<dbReference type="GO" id="GO:0004109">
    <property type="term" value="F:coproporphyrinogen oxidase activity"/>
    <property type="evidence" value="ECO:0007669"/>
    <property type="project" value="InterPro"/>
</dbReference>
<dbReference type="EnsemblBacteria" id="BAC91026">
    <property type="protein sequence ID" value="BAC91026"/>
    <property type="gene ID" value="BAC91026"/>
</dbReference>
<dbReference type="FunCoup" id="Q7NC94">
    <property type="interactions" value="214"/>
</dbReference>
<keyword evidence="18" id="KW-1185">Reference proteome</keyword>
<dbReference type="SFLD" id="SFLDF00562">
    <property type="entry name" value="HemN-like__clustered_with_heat"/>
    <property type="match status" value="1"/>
</dbReference>
<feature type="domain" description="Radical SAM core" evidence="16">
    <location>
        <begin position="31"/>
        <end position="269"/>
    </location>
</feature>
<dbReference type="NCBIfam" id="TIGR00539">
    <property type="entry name" value="hemN_rel"/>
    <property type="match status" value="1"/>
</dbReference>
<keyword evidence="6 13" id="KW-0949">S-adenosyl-L-methionine</keyword>
<evidence type="ECO:0000256" key="14">
    <source>
        <dbReference type="PIRSR" id="PIRSR000167-1"/>
    </source>
</evidence>
<dbReference type="SFLD" id="SFLDF00288">
    <property type="entry name" value="HemN-like__clustered_with_nucl"/>
    <property type="match status" value="1"/>
</dbReference>
<feature type="binding site" evidence="14">
    <location>
        <position position="166"/>
    </location>
    <ligand>
        <name>S-adenosyl-L-methionine</name>
        <dbReference type="ChEBI" id="CHEBI:59789"/>
        <label>2</label>
    </ligand>
</feature>
<comment type="similarity">
    <text evidence="3">Belongs to the anaerobic coproporphyrinogen-III oxidase family. HemW subfamily.</text>
</comment>
<dbReference type="SFLD" id="SFLDG01065">
    <property type="entry name" value="anaerobic_coproporphyrinogen-I"/>
    <property type="match status" value="1"/>
</dbReference>
<keyword evidence="13" id="KW-0560">Oxidoreductase</keyword>
<feature type="binding site" evidence="14">
    <location>
        <position position="93"/>
    </location>
    <ligand>
        <name>S-adenosyl-L-methionine</name>
        <dbReference type="ChEBI" id="CHEBI:59789"/>
        <label>1</label>
    </ligand>
</feature>
<evidence type="ECO:0000259" key="16">
    <source>
        <dbReference type="PROSITE" id="PS51918"/>
    </source>
</evidence>
<dbReference type="PANTHER" id="PTHR13932">
    <property type="entry name" value="COPROPORPHYRINIGEN III OXIDASE"/>
    <property type="match status" value="1"/>
</dbReference>